<dbReference type="PROSITE" id="PS00330">
    <property type="entry name" value="HEMOLYSIN_CALCIUM"/>
    <property type="match status" value="4"/>
</dbReference>
<evidence type="ECO:0000256" key="2">
    <source>
        <dbReference type="ARBA" id="ARBA00022525"/>
    </source>
</evidence>
<dbReference type="PROSITE" id="PS00018">
    <property type="entry name" value="EF_HAND_1"/>
    <property type="match status" value="1"/>
</dbReference>
<dbReference type="InterPro" id="IPR050557">
    <property type="entry name" value="RTX_toxin/Mannuronan_C5-epim"/>
</dbReference>
<keyword evidence="2" id="KW-0964">Secreted</keyword>
<name>A0ABT5KKZ8_9BURK</name>
<feature type="region of interest" description="Disordered" evidence="3">
    <location>
        <begin position="252"/>
        <end position="290"/>
    </location>
</feature>
<dbReference type="Pfam" id="PF00353">
    <property type="entry name" value="HemolysinCabind"/>
    <property type="match status" value="7"/>
</dbReference>
<dbReference type="Gene3D" id="2.150.10.10">
    <property type="entry name" value="Serralysin-like metalloprotease, C-terminal"/>
    <property type="match status" value="8"/>
</dbReference>
<protein>
    <submittedName>
        <fullName evidence="4">Calcium-binding protein</fullName>
    </submittedName>
</protein>
<evidence type="ECO:0000256" key="3">
    <source>
        <dbReference type="SAM" id="MobiDB-lite"/>
    </source>
</evidence>
<dbReference type="InterPro" id="IPR001343">
    <property type="entry name" value="Hemolysn_Ca-bd"/>
</dbReference>
<feature type="non-terminal residue" evidence="4">
    <location>
        <position position="1"/>
    </location>
</feature>
<gene>
    <name evidence="4" type="ORF">PRZ03_23670</name>
</gene>
<dbReference type="InterPro" id="IPR036439">
    <property type="entry name" value="Dockerin_dom_sf"/>
</dbReference>
<keyword evidence="5" id="KW-1185">Reference proteome</keyword>
<evidence type="ECO:0000313" key="4">
    <source>
        <dbReference type="EMBL" id="MDC8774573.1"/>
    </source>
</evidence>
<evidence type="ECO:0000313" key="5">
    <source>
        <dbReference type="Proteomes" id="UP001221189"/>
    </source>
</evidence>
<organism evidence="4 5">
    <name type="scientific">Roseateles albus</name>
    <dbReference type="NCBI Taxonomy" id="2987525"/>
    <lineage>
        <taxon>Bacteria</taxon>
        <taxon>Pseudomonadati</taxon>
        <taxon>Pseudomonadota</taxon>
        <taxon>Betaproteobacteria</taxon>
        <taxon>Burkholderiales</taxon>
        <taxon>Sphaerotilaceae</taxon>
        <taxon>Roseateles</taxon>
    </lineage>
</organism>
<sequence>DDIVNANITLTTSVGQTTTTLLGGAGNDRLTVTDNGAGYANPAMPGMTSSSGIAYASLDGGDGNDTLSAGGVLQLSMTGGAGADTFVLTAQQYRTVLEGTRMYGPMDPMNPNSGTPIKADATVITDFAVGVGGDVLDYSDLLRSATIGFDGSNPFTGGYLKLMQSGADTLLSFDADGAAGTAKEAVTIAVLKGINGGDLVAANFNPNFPIGGNLPVGQVLTGTALADKLTGTAADDIIKGLGGNDVIEGLGGNDHLDGGDGDDSLKGQDGNDNVYGGEGSDSLDGGAGVDNLSGGAGDDRLVYDAIDGNVSGGAGLDLLVLQSDAVIGNINLGNAADQTAGDNALVTQMEGVDFSAITQAVSFSGNSGGADWLIGSAFNDSLSGLAGDDVLDGGVGADSLIGGQGNDIFLVDDAGDTAIESANEGTDEVRSTVNYTFAANVEKLSLLGSANLNGTGNELNNSLIGNAGNNQLSGGGGNDLLDGGAGADKLLGGSGDDVYLVDNAGDSVTEFAGEGGNDEVRSSVDFTLSAEVEKLTLTGSVGLHGTGNSSANVIVGTAGNDVINGGAGGDTLQGGSGDDSYHVDSLSDVVIEQVGGGIDTVYTSVGYSLGNNIENVIVTGTASAVLTGNGGDNQLLGGTGADALNGGAGNDLLDGGAGNDTLSGGSGDDVYVVDAVGDKVIELGGQGIDTVKSSISYTLGAELENLTLLEASGAAPKGLAANAAAFKTASSNLPGANGAGNNLSNIIIGNSGNNTLSGDAGVDTLTGGGGSDHFADTASNLNQDRITDLGFDDAIDVWGSRFSATRYNASTGVLELDTAGNGSYSTKVNLTPGLVGEFVATPSAAGQAASTQVRLMLDSDGDGVGDFHDNAIFVANADQRDTDGDGYGNVVDADLNQDFMVDFFDLSMLDSVFYTDDPDADLNGDGLVDFFDLSMLDDLFGKAPGPSYVDLMPAGAGSAASDQSQVAGTQQSVEQHIAGDFLELTLVGVHSLHGGQGGLEWQHGV</sequence>
<accession>A0ABT5KKZ8</accession>
<dbReference type="PANTHER" id="PTHR38340:SF1">
    <property type="entry name" value="S-LAYER PROTEIN"/>
    <property type="match status" value="1"/>
</dbReference>
<evidence type="ECO:0000256" key="1">
    <source>
        <dbReference type="ARBA" id="ARBA00004613"/>
    </source>
</evidence>
<dbReference type="SUPFAM" id="SSF51120">
    <property type="entry name" value="beta-Roll"/>
    <property type="match status" value="6"/>
</dbReference>
<proteinExistence type="predicted"/>
<dbReference type="Gene3D" id="1.10.1330.10">
    <property type="entry name" value="Dockerin domain"/>
    <property type="match status" value="1"/>
</dbReference>
<reference evidence="4 5" key="1">
    <citation type="submission" date="2022-10" db="EMBL/GenBank/DDBJ databases">
        <title>Paucibacter sp. hw1 Genome sequencing.</title>
        <authorList>
            <person name="Park S."/>
        </authorList>
    </citation>
    <scope>NUCLEOTIDE SEQUENCE [LARGE SCALE GENOMIC DNA]</scope>
    <source>
        <strain evidence="5">hw1</strain>
    </source>
</reference>
<dbReference type="RefSeq" id="WP_273602557.1">
    <property type="nucleotide sequence ID" value="NZ_JAQQXT010000031.1"/>
</dbReference>
<dbReference type="SUPFAM" id="SSF103647">
    <property type="entry name" value="TSP type-3 repeat"/>
    <property type="match status" value="1"/>
</dbReference>
<dbReference type="InterPro" id="IPR028974">
    <property type="entry name" value="TSP_type-3_rpt"/>
</dbReference>
<dbReference type="PANTHER" id="PTHR38340">
    <property type="entry name" value="S-LAYER PROTEIN"/>
    <property type="match status" value="1"/>
</dbReference>
<dbReference type="InterPro" id="IPR011049">
    <property type="entry name" value="Serralysin-like_metalloprot_C"/>
</dbReference>
<dbReference type="InterPro" id="IPR018247">
    <property type="entry name" value="EF_Hand_1_Ca_BS"/>
</dbReference>
<dbReference type="Proteomes" id="UP001221189">
    <property type="component" value="Unassembled WGS sequence"/>
</dbReference>
<dbReference type="EMBL" id="JAQQXT010000031">
    <property type="protein sequence ID" value="MDC8774573.1"/>
    <property type="molecule type" value="Genomic_DNA"/>
</dbReference>
<comment type="subcellular location">
    <subcellularLocation>
        <location evidence="1">Secreted</location>
    </subcellularLocation>
</comment>
<comment type="caution">
    <text evidence="4">The sequence shown here is derived from an EMBL/GenBank/DDBJ whole genome shotgun (WGS) entry which is preliminary data.</text>
</comment>
<feature type="compositionally biased region" description="Basic and acidic residues" evidence="3">
    <location>
        <begin position="254"/>
        <end position="266"/>
    </location>
</feature>
<dbReference type="InterPro" id="IPR018511">
    <property type="entry name" value="Hemolysin-typ_Ca-bd_CS"/>
</dbReference>
<dbReference type="PRINTS" id="PR00313">
    <property type="entry name" value="CABNDNGRPT"/>
</dbReference>